<proteinExistence type="predicted"/>
<evidence type="ECO:0000256" key="4">
    <source>
        <dbReference type="ARBA" id="ARBA00022729"/>
    </source>
</evidence>
<keyword evidence="5" id="KW-0378">Hydrolase</keyword>
<dbReference type="Pfam" id="PF02230">
    <property type="entry name" value="Abhydrolase_2"/>
    <property type="match status" value="1"/>
</dbReference>
<evidence type="ECO:0000256" key="7">
    <source>
        <dbReference type="ARBA" id="ARBA00023326"/>
    </source>
</evidence>
<sequence>MSKRHHAFARLAAVAGLLFSSAGLAAEDASCGEETPCELKDGEYFIHLPETRQGEEPLGAILFLHGHRGRALNEIRNASFQKMADELGVAFVAVQGVDGTWSFPTAPRNLRDEPAFFDEVLSDLSDRFGIDRKRTMLSGFSSGGFMTWYLACEDSDRFAGYAPIAGAFWQPLPEECPTGAPYLFHVHGTSDTVVPLAGRALGGGRWHQGDVFKSFDVWLRQYGLGETRPQKLTDGGLECERWRPKTGLLELCLHDGGHGVQASWIKRAWQELSEMKGWNGKT</sequence>
<evidence type="ECO:0000313" key="10">
    <source>
        <dbReference type="EMBL" id="MCX2724306.1"/>
    </source>
</evidence>
<gene>
    <name evidence="10" type="ORF">ON753_18345</name>
</gene>
<protein>
    <submittedName>
        <fullName evidence="10">Polyhydroxybutyrate depolymerase</fullName>
    </submittedName>
</protein>
<feature type="domain" description="Phospholipase/carboxylesterase/thioesterase" evidence="9">
    <location>
        <begin position="129"/>
        <end position="197"/>
    </location>
</feature>
<dbReference type="InterPro" id="IPR003140">
    <property type="entry name" value="PLipase/COase/thioEstase"/>
</dbReference>
<dbReference type="SUPFAM" id="SSF53474">
    <property type="entry name" value="alpha/beta-Hydrolases"/>
    <property type="match status" value="1"/>
</dbReference>
<evidence type="ECO:0000256" key="6">
    <source>
        <dbReference type="ARBA" id="ARBA00023277"/>
    </source>
</evidence>
<comment type="subcellular location">
    <subcellularLocation>
        <location evidence="1">Secreted</location>
    </subcellularLocation>
</comment>
<evidence type="ECO:0000256" key="8">
    <source>
        <dbReference type="SAM" id="SignalP"/>
    </source>
</evidence>
<evidence type="ECO:0000256" key="1">
    <source>
        <dbReference type="ARBA" id="ARBA00004613"/>
    </source>
</evidence>
<keyword evidence="4 8" id="KW-0732">Signal</keyword>
<feature type="chain" id="PRO_5045447062" evidence="8">
    <location>
        <begin position="26"/>
        <end position="282"/>
    </location>
</feature>
<dbReference type="RefSeq" id="WP_265964204.1">
    <property type="nucleotide sequence ID" value="NZ_JAPEVI010000003.1"/>
</dbReference>
<dbReference type="InterPro" id="IPR043595">
    <property type="entry name" value="FaeB/C/D"/>
</dbReference>
<keyword evidence="6" id="KW-0119">Carbohydrate metabolism</keyword>
<dbReference type="Gene3D" id="3.40.50.1820">
    <property type="entry name" value="alpha/beta hydrolase"/>
    <property type="match status" value="1"/>
</dbReference>
<organism evidence="10 11">
    <name type="scientific">Roseibium salinum</name>
    <dbReference type="NCBI Taxonomy" id="1604349"/>
    <lineage>
        <taxon>Bacteria</taxon>
        <taxon>Pseudomonadati</taxon>
        <taxon>Pseudomonadota</taxon>
        <taxon>Alphaproteobacteria</taxon>
        <taxon>Hyphomicrobiales</taxon>
        <taxon>Stappiaceae</taxon>
        <taxon>Roseibium</taxon>
    </lineage>
</organism>
<name>A0ABT3R5A3_9HYPH</name>
<dbReference type="Proteomes" id="UP001300261">
    <property type="component" value="Unassembled WGS sequence"/>
</dbReference>
<keyword evidence="3" id="KW-0858">Xylan degradation</keyword>
<dbReference type="EMBL" id="JAPEVI010000003">
    <property type="protein sequence ID" value="MCX2724306.1"/>
    <property type="molecule type" value="Genomic_DNA"/>
</dbReference>
<keyword evidence="2" id="KW-0964">Secreted</keyword>
<dbReference type="InterPro" id="IPR029058">
    <property type="entry name" value="AB_hydrolase_fold"/>
</dbReference>
<accession>A0ABT3R5A3</accession>
<evidence type="ECO:0000313" key="11">
    <source>
        <dbReference type="Proteomes" id="UP001300261"/>
    </source>
</evidence>
<keyword evidence="7" id="KW-0624">Polysaccharide degradation</keyword>
<keyword evidence="11" id="KW-1185">Reference proteome</keyword>
<dbReference type="PANTHER" id="PTHR38050">
    <property type="match status" value="1"/>
</dbReference>
<feature type="signal peptide" evidence="8">
    <location>
        <begin position="1"/>
        <end position="25"/>
    </location>
</feature>
<evidence type="ECO:0000256" key="2">
    <source>
        <dbReference type="ARBA" id="ARBA00022525"/>
    </source>
</evidence>
<comment type="caution">
    <text evidence="10">The sequence shown here is derived from an EMBL/GenBank/DDBJ whole genome shotgun (WGS) entry which is preliminary data.</text>
</comment>
<dbReference type="PANTHER" id="PTHR38050:SF2">
    <property type="entry name" value="FERULOYL ESTERASE C-RELATED"/>
    <property type="match status" value="1"/>
</dbReference>
<reference evidence="10 11" key="1">
    <citation type="journal article" date="2016" name="Int. J. Syst. Evol. Microbiol.">
        <title>Labrenzia salina sp. nov., isolated from the rhizosphere of the halophyte Arthrocnemum macrostachyum.</title>
        <authorList>
            <person name="Camacho M."/>
            <person name="Redondo-Gomez S."/>
            <person name="Rodriguez-Llorente I."/>
            <person name="Rohde M."/>
            <person name="Sproer C."/>
            <person name="Schumann P."/>
            <person name="Klenk H.P."/>
            <person name="Montero-Calasanz M.D.C."/>
        </authorList>
    </citation>
    <scope>NUCLEOTIDE SEQUENCE [LARGE SCALE GENOMIC DNA]</scope>
    <source>
        <strain evidence="10 11">DSM 29163</strain>
    </source>
</reference>
<evidence type="ECO:0000259" key="9">
    <source>
        <dbReference type="Pfam" id="PF02230"/>
    </source>
</evidence>
<evidence type="ECO:0000256" key="5">
    <source>
        <dbReference type="ARBA" id="ARBA00022801"/>
    </source>
</evidence>
<evidence type="ECO:0000256" key="3">
    <source>
        <dbReference type="ARBA" id="ARBA00022651"/>
    </source>
</evidence>